<evidence type="ECO:0000256" key="4">
    <source>
        <dbReference type="ARBA" id="ARBA00022989"/>
    </source>
</evidence>
<evidence type="ECO:0000256" key="1">
    <source>
        <dbReference type="ARBA" id="ARBA00004141"/>
    </source>
</evidence>
<keyword evidence="9" id="KW-1185">Reference proteome</keyword>
<sequence length="314" mass="33719">MRTPFLSPSRRGRPRSEPVIRAAAATDNIRGALLMTLSAAALICNDVVVKAVTQHMPLSQAVVIRGGIVMALMLAVTLAQQGRIRLSVPRPDAPWLVLRCVAEVLSTLLYLVALRRIELAELTAIMQALPLAVTLAAALIFHEPLGWLRLTAIGMGFLGVLIVLRPGTGGFDGWAVVALASMALIVVRDIATRFFTAQVGSSTIAFYAALTVTLSGAALGLGEDWHLPSWRDIALLALAAVLLTIAYVSAVATMRVGEISFVAPFRYTSLIWAVILGLAVFGEWPDLWTWIGSALVVGAGLYSILRERRLMGRM</sequence>
<evidence type="ECO:0000256" key="5">
    <source>
        <dbReference type="ARBA" id="ARBA00023136"/>
    </source>
</evidence>
<feature type="transmembrane region" description="Helical" evidence="6">
    <location>
        <begin position="264"/>
        <end position="281"/>
    </location>
</feature>
<comment type="similarity">
    <text evidence="2">Belongs to the drug/metabolite transporter (DMT) superfamily. 10 TMS drug/metabolite exporter (DME) (TC 2.A.7.3) family.</text>
</comment>
<protein>
    <submittedName>
        <fullName evidence="8">EamA family transporter</fullName>
    </submittedName>
</protein>
<keyword evidence="4 6" id="KW-1133">Transmembrane helix</keyword>
<keyword evidence="5 6" id="KW-0472">Membrane</keyword>
<evidence type="ECO:0000313" key="8">
    <source>
        <dbReference type="EMBL" id="MTH63145.1"/>
    </source>
</evidence>
<dbReference type="EMBL" id="WMII01000002">
    <property type="protein sequence ID" value="MTH63145.1"/>
    <property type="molecule type" value="Genomic_DNA"/>
</dbReference>
<evidence type="ECO:0000256" key="6">
    <source>
        <dbReference type="SAM" id="Phobius"/>
    </source>
</evidence>
<dbReference type="GO" id="GO:0016020">
    <property type="term" value="C:membrane"/>
    <property type="evidence" value="ECO:0007669"/>
    <property type="project" value="UniProtKB-SubCell"/>
</dbReference>
<dbReference type="Gene3D" id="1.10.3730.20">
    <property type="match status" value="1"/>
</dbReference>
<dbReference type="InterPro" id="IPR000620">
    <property type="entry name" value="EamA_dom"/>
</dbReference>
<feature type="transmembrane region" description="Helical" evidence="6">
    <location>
        <begin position="61"/>
        <end position="81"/>
    </location>
</feature>
<reference evidence="8 9" key="1">
    <citation type="submission" date="2019-11" db="EMBL/GenBank/DDBJ databases">
        <authorList>
            <person name="Dong K."/>
        </authorList>
    </citation>
    <scope>NUCLEOTIDE SEQUENCE [LARGE SCALE GENOMIC DNA]</scope>
    <source>
        <strain evidence="8 9">DK608</strain>
    </source>
</reference>
<feature type="transmembrane region" description="Helical" evidence="6">
    <location>
        <begin position="203"/>
        <end position="221"/>
    </location>
</feature>
<dbReference type="SUPFAM" id="SSF103481">
    <property type="entry name" value="Multidrug resistance efflux transporter EmrE"/>
    <property type="match status" value="2"/>
</dbReference>
<feature type="transmembrane region" description="Helical" evidence="6">
    <location>
        <begin position="287"/>
        <end position="305"/>
    </location>
</feature>
<feature type="transmembrane region" description="Helical" evidence="6">
    <location>
        <begin position="93"/>
        <end position="113"/>
    </location>
</feature>
<comment type="caution">
    <text evidence="8">The sequence shown here is derived from an EMBL/GenBank/DDBJ whole genome shotgun (WGS) entry which is preliminary data.</text>
</comment>
<accession>A0A6L6IRP2</accession>
<evidence type="ECO:0000256" key="2">
    <source>
        <dbReference type="ARBA" id="ARBA00009853"/>
    </source>
</evidence>
<feature type="domain" description="EamA" evidence="7">
    <location>
        <begin position="30"/>
        <end position="164"/>
    </location>
</feature>
<comment type="subcellular location">
    <subcellularLocation>
        <location evidence="1">Membrane</location>
        <topology evidence="1">Multi-pass membrane protein</topology>
    </subcellularLocation>
</comment>
<gene>
    <name evidence="8" type="ORF">GL284_02550</name>
</gene>
<feature type="transmembrane region" description="Helical" evidence="6">
    <location>
        <begin position="233"/>
        <end position="252"/>
    </location>
</feature>
<keyword evidence="3 6" id="KW-0812">Transmembrane</keyword>
<dbReference type="Proteomes" id="UP000478740">
    <property type="component" value="Unassembled WGS sequence"/>
</dbReference>
<proteinExistence type="inferred from homology"/>
<dbReference type="Pfam" id="PF00892">
    <property type="entry name" value="EamA"/>
    <property type="match status" value="2"/>
</dbReference>
<feature type="domain" description="EamA" evidence="7">
    <location>
        <begin position="174"/>
        <end position="299"/>
    </location>
</feature>
<dbReference type="PANTHER" id="PTHR22911:SF6">
    <property type="entry name" value="SOLUTE CARRIER FAMILY 35 MEMBER G1"/>
    <property type="match status" value="1"/>
</dbReference>
<evidence type="ECO:0000256" key="3">
    <source>
        <dbReference type="ARBA" id="ARBA00022692"/>
    </source>
</evidence>
<organism evidence="8 9">
    <name type="scientific">Paracoccus shanxieyensis</name>
    <dbReference type="NCBI Taxonomy" id="2675752"/>
    <lineage>
        <taxon>Bacteria</taxon>
        <taxon>Pseudomonadati</taxon>
        <taxon>Pseudomonadota</taxon>
        <taxon>Alphaproteobacteria</taxon>
        <taxon>Rhodobacterales</taxon>
        <taxon>Paracoccaceae</taxon>
        <taxon>Paracoccus</taxon>
    </lineage>
</organism>
<evidence type="ECO:0000313" key="9">
    <source>
        <dbReference type="Proteomes" id="UP000478740"/>
    </source>
</evidence>
<feature type="transmembrane region" description="Helical" evidence="6">
    <location>
        <begin position="119"/>
        <end position="140"/>
    </location>
</feature>
<feature type="transmembrane region" description="Helical" evidence="6">
    <location>
        <begin position="147"/>
        <end position="167"/>
    </location>
</feature>
<dbReference type="InterPro" id="IPR037185">
    <property type="entry name" value="EmrE-like"/>
</dbReference>
<evidence type="ECO:0000259" key="7">
    <source>
        <dbReference type="Pfam" id="PF00892"/>
    </source>
</evidence>
<name>A0A6L6IRP2_9RHOB</name>
<dbReference type="AlphaFoldDB" id="A0A6L6IRP2"/>
<dbReference type="PANTHER" id="PTHR22911">
    <property type="entry name" value="ACYL-MALONYL CONDENSING ENZYME-RELATED"/>
    <property type="match status" value="1"/>
</dbReference>